<name>A0A9E4ZJF4_9EURY</name>
<keyword evidence="2" id="KW-1185">Reference proteome</keyword>
<accession>A0A9E4ZJF4</accession>
<dbReference type="AlphaFoldDB" id="A0A9E4ZJF4"/>
<dbReference type="Proteomes" id="UP001065682">
    <property type="component" value="Unassembled WGS sequence"/>
</dbReference>
<gene>
    <name evidence="1" type="ORF">FKB36_05900</name>
</gene>
<dbReference type="RefSeq" id="WP_261597108.1">
    <property type="nucleotide sequence ID" value="NZ_VHLL01000002.1"/>
</dbReference>
<evidence type="ECO:0000313" key="2">
    <source>
        <dbReference type="Proteomes" id="UP001065682"/>
    </source>
</evidence>
<organism evidence="1 2">
    <name type="scientific">Methanoculleus formosensis</name>
    <dbReference type="NCBI Taxonomy" id="2590886"/>
    <lineage>
        <taxon>Archaea</taxon>
        <taxon>Methanobacteriati</taxon>
        <taxon>Methanobacteriota</taxon>
        <taxon>Stenosarchaea group</taxon>
        <taxon>Methanomicrobia</taxon>
        <taxon>Methanomicrobiales</taxon>
        <taxon>Methanomicrobiaceae</taxon>
        <taxon>Methanoculleus</taxon>
    </lineage>
</organism>
<reference evidence="1" key="1">
    <citation type="submission" date="2019-06" db="EMBL/GenBank/DDBJ databases">
        <title>Methanoculleus strain from Tamsui River, Taipei, Taiwan.</title>
        <authorList>
            <person name="You Y.-T."/>
            <person name="Chen S.-C."/>
            <person name="Lai S.-J."/>
            <person name="Lee Y.-C."/>
            <person name="Lai M.-C."/>
        </authorList>
    </citation>
    <scope>NUCLEOTIDE SEQUENCE</scope>
    <source>
        <strain evidence="1">Afa-1</strain>
    </source>
</reference>
<evidence type="ECO:0000313" key="1">
    <source>
        <dbReference type="EMBL" id="MCT8337040.1"/>
    </source>
</evidence>
<protein>
    <submittedName>
        <fullName evidence="1">Uncharacterized protein</fullName>
    </submittedName>
</protein>
<proteinExistence type="predicted"/>
<sequence length="136" mass="12656">MGCTAGGSVDVTVGTGVGIVVVGAVGSSGIVPVGAAVGVAVGIVGGCMGVAVGTIGGWTTGSRGPTTGGRMGVGVGVGGSGGAITSVRSGCTGLMICAETSPVAQITAMTTIAAVITRRNASLIGLTFFLAGSRLE</sequence>
<dbReference type="EMBL" id="VHLL01000002">
    <property type="protein sequence ID" value="MCT8337040.1"/>
    <property type="molecule type" value="Genomic_DNA"/>
</dbReference>
<comment type="caution">
    <text evidence="1">The sequence shown here is derived from an EMBL/GenBank/DDBJ whole genome shotgun (WGS) entry which is preliminary data.</text>
</comment>